<gene>
    <name evidence="2" type="ORF">SDC9_37063</name>
</gene>
<dbReference type="SUPFAM" id="SSF47413">
    <property type="entry name" value="lambda repressor-like DNA-binding domains"/>
    <property type="match status" value="1"/>
</dbReference>
<evidence type="ECO:0000313" key="2">
    <source>
        <dbReference type="EMBL" id="MPL91004.1"/>
    </source>
</evidence>
<dbReference type="InterPro" id="IPR001387">
    <property type="entry name" value="Cro/C1-type_HTH"/>
</dbReference>
<reference evidence="2" key="1">
    <citation type="submission" date="2019-08" db="EMBL/GenBank/DDBJ databases">
        <authorList>
            <person name="Kucharzyk K."/>
            <person name="Murdoch R.W."/>
            <person name="Higgins S."/>
            <person name="Loffler F."/>
        </authorList>
    </citation>
    <scope>NUCLEOTIDE SEQUENCE</scope>
</reference>
<accession>A0A644VHY0</accession>
<sequence length="105" mass="11902">MNMNPKNNTLKSLDTFIEQQYGKEGTPNRDKFEKGFETFRLGALVQQARLKKGLTQEQLAERCGSNKGYISKVENDIKDIRISTLLKIVEEGLGGKIELKIKLSK</sequence>
<dbReference type="PROSITE" id="PS50943">
    <property type="entry name" value="HTH_CROC1"/>
    <property type="match status" value="1"/>
</dbReference>
<dbReference type="GO" id="GO:0003677">
    <property type="term" value="F:DNA binding"/>
    <property type="evidence" value="ECO:0007669"/>
    <property type="project" value="InterPro"/>
</dbReference>
<organism evidence="2">
    <name type="scientific">bioreactor metagenome</name>
    <dbReference type="NCBI Taxonomy" id="1076179"/>
    <lineage>
        <taxon>unclassified sequences</taxon>
        <taxon>metagenomes</taxon>
        <taxon>ecological metagenomes</taxon>
    </lineage>
</organism>
<dbReference type="AlphaFoldDB" id="A0A644VHY0"/>
<feature type="domain" description="HTH cro/C1-type" evidence="1">
    <location>
        <begin position="45"/>
        <end position="90"/>
    </location>
</feature>
<dbReference type="SMART" id="SM00530">
    <property type="entry name" value="HTH_XRE"/>
    <property type="match status" value="1"/>
</dbReference>
<comment type="caution">
    <text evidence="2">The sequence shown here is derived from an EMBL/GenBank/DDBJ whole genome shotgun (WGS) entry which is preliminary data.</text>
</comment>
<dbReference type="CDD" id="cd00093">
    <property type="entry name" value="HTH_XRE"/>
    <property type="match status" value="1"/>
</dbReference>
<protein>
    <recommendedName>
        <fullName evidence="1">HTH cro/C1-type domain-containing protein</fullName>
    </recommendedName>
</protein>
<dbReference type="Pfam" id="PF01381">
    <property type="entry name" value="HTH_3"/>
    <property type="match status" value="1"/>
</dbReference>
<dbReference type="EMBL" id="VSSQ01000318">
    <property type="protein sequence ID" value="MPL91004.1"/>
    <property type="molecule type" value="Genomic_DNA"/>
</dbReference>
<dbReference type="Gene3D" id="1.10.260.40">
    <property type="entry name" value="lambda repressor-like DNA-binding domains"/>
    <property type="match status" value="1"/>
</dbReference>
<evidence type="ECO:0000259" key="1">
    <source>
        <dbReference type="PROSITE" id="PS50943"/>
    </source>
</evidence>
<name>A0A644VHY0_9ZZZZ</name>
<proteinExistence type="predicted"/>
<dbReference type="InterPro" id="IPR010982">
    <property type="entry name" value="Lambda_DNA-bd_dom_sf"/>
</dbReference>